<dbReference type="GO" id="GO:0071596">
    <property type="term" value="P:ubiquitin-dependent protein catabolic process via the N-end rule pathway"/>
    <property type="evidence" value="ECO:0007669"/>
    <property type="project" value="InterPro"/>
</dbReference>
<dbReference type="SUPFAM" id="SSF55729">
    <property type="entry name" value="Acyl-CoA N-acyltransferases (Nat)"/>
    <property type="match status" value="1"/>
</dbReference>
<dbReference type="OrthoDB" id="9782022at2"/>
<dbReference type="NCBIfam" id="NF002342">
    <property type="entry name" value="PRK01305.1-3"/>
    <property type="match status" value="1"/>
</dbReference>
<evidence type="ECO:0000259" key="6">
    <source>
        <dbReference type="Pfam" id="PF04377"/>
    </source>
</evidence>
<accession>A0A212QNU8</accession>
<name>A0A212QNU8_9PROT</name>
<dbReference type="Pfam" id="PF04376">
    <property type="entry name" value="ATE_N"/>
    <property type="match status" value="1"/>
</dbReference>
<dbReference type="NCBIfam" id="NF002346">
    <property type="entry name" value="PRK01305.2-3"/>
    <property type="match status" value="1"/>
</dbReference>
<evidence type="ECO:0000256" key="2">
    <source>
        <dbReference type="ARBA" id="ARBA00022679"/>
    </source>
</evidence>
<sequence>MTITTPRRFYTTELAPCPYLDGLKEQRVLTTLRGEDSEAALSAFTEIGFRRSQTYLYRPACPSCRRCVPVRIVADRFEPSRRFRKVLRRNADLSWAVLPSVASEEQFELFHRYLAARHPDGSMMSMEWADYRAMLEDSPACTMIIEFRYADGRLAGVSLTDQLRNGLSGVYKFFDPIQSARSLGTFIILWHVQEAVRRKLPYVYLGYWVEGSKTMDYKADFQPAERLGIRGWQLFEPSSTGG</sequence>
<comment type="function">
    <text evidence="4">Functions in the N-end rule pathway of protein degradation where it conjugates Leu from its aminoacyl-tRNA to the N-termini of proteins containing an N-terminal aspartate or glutamate.</text>
</comment>
<dbReference type="NCBIfam" id="NF002343">
    <property type="entry name" value="PRK01305.1-4"/>
    <property type="match status" value="1"/>
</dbReference>
<keyword evidence="3 4" id="KW-0012">Acyltransferase</keyword>
<dbReference type="InterPro" id="IPR017138">
    <property type="entry name" value="Asp_Glu_LeuTrfase"/>
</dbReference>
<evidence type="ECO:0000313" key="8">
    <source>
        <dbReference type="Proteomes" id="UP000197065"/>
    </source>
</evidence>
<dbReference type="PANTHER" id="PTHR21367:SF1">
    <property type="entry name" value="ARGINYL-TRNA--PROTEIN TRANSFERASE 1"/>
    <property type="match status" value="1"/>
</dbReference>
<dbReference type="Proteomes" id="UP000197065">
    <property type="component" value="Unassembled WGS sequence"/>
</dbReference>
<dbReference type="Pfam" id="PF04377">
    <property type="entry name" value="ATE_C"/>
    <property type="match status" value="1"/>
</dbReference>
<dbReference type="NCBIfam" id="NF002341">
    <property type="entry name" value="PRK01305.1-1"/>
    <property type="match status" value="1"/>
</dbReference>
<feature type="domain" description="N-end aminoacyl transferase N-terminal" evidence="5">
    <location>
        <begin position="16"/>
        <end position="85"/>
    </location>
</feature>
<gene>
    <name evidence="4" type="primary">bpt</name>
    <name evidence="7" type="ORF">SAMN07250955_10285</name>
</gene>
<dbReference type="AlphaFoldDB" id="A0A212QNU8"/>
<evidence type="ECO:0000256" key="1">
    <source>
        <dbReference type="ARBA" id="ARBA00022490"/>
    </source>
</evidence>
<dbReference type="GO" id="GO:0004057">
    <property type="term" value="F:arginyl-tRNA--protein transferase activity"/>
    <property type="evidence" value="ECO:0007669"/>
    <property type="project" value="InterPro"/>
</dbReference>
<protein>
    <recommendedName>
        <fullName evidence="4">Aspartate/glutamate leucyltransferase</fullName>
        <ecNumber evidence="4">2.3.2.29</ecNumber>
    </recommendedName>
</protein>
<keyword evidence="1 4" id="KW-0963">Cytoplasm</keyword>
<feature type="domain" description="N-end rule aminoacyl transferase C-terminal" evidence="6">
    <location>
        <begin position="105"/>
        <end position="227"/>
    </location>
</feature>
<dbReference type="InterPro" id="IPR030700">
    <property type="entry name" value="N-end_Aminoacyl_Trfase"/>
</dbReference>
<dbReference type="PANTHER" id="PTHR21367">
    <property type="entry name" value="ARGININE-TRNA-PROTEIN TRANSFERASE 1"/>
    <property type="match status" value="1"/>
</dbReference>
<organism evidence="7 8">
    <name type="scientific">Arboricoccus pini</name>
    <dbReference type="NCBI Taxonomy" id="1963835"/>
    <lineage>
        <taxon>Bacteria</taxon>
        <taxon>Pseudomonadati</taxon>
        <taxon>Pseudomonadota</taxon>
        <taxon>Alphaproteobacteria</taxon>
        <taxon>Geminicoccales</taxon>
        <taxon>Geminicoccaceae</taxon>
        <taxon>Arboricoccus</taxon>
    </lineage>
</organism>
<reference evidence="7 8" key="1">
    <citation type="submission" date="2017-06" db="EMBL/GenBank/DDBJ databases">
        <authorList>
            <person name="Kim H.J."/>
            <person name="Triplett B.A."/>
        </authorList>
    </citation>
    <scope>NUCLEOTIDE SEQUENCE [LARGE SCALE GENOMIC DNA]</scope>
    <source>
        <strain evidence="7 8">B29T1</strain>
    </source>
</reference>
<dbReference type="HAMAP" id="MF_00689">
    <property type="entry name" value="Bpt"/>
    <property type="match status" value="1"/>
</dbReference>
<evidence type="ECO:0000259" key="5">
    <source>
        <dbReference type="Pfam" id="PF04376"/>
    </source>
</evidence>
<dbReference type="EC" id="2.3.2.29" evidence="4"/>
<evidence type="ECO:0000256" key="4">
    <source>
        <dbReference type="HAMAP-Rule" id="MF_00689"/>
    </source>
</evidence>
<keyword evidence="2 4" id="KW-0808">Transferase</keyword>
<dbReference type="InterPro" id="IPR016181">
    <property type="entry name" value="Acyl_CoA_acyltransferase"/>
</dbReference>
<dbReference type="InterPro" id="IPR007472">
    <property type="entry name" value="N-end_Aminoacyl_Trfase_C"/>
</dbReference>
<comment type="similarity">
    <text evidence="4">Belongs to the R-transferase family. Bpt subfamily.</text>
</comment>
<comment type="catalytic activity">
    <reaction evidence="4">
        <text>N-terminal L-aspartyl-[protein] + L-leucyl-tRNA(Leu) = N-terminal L-leucyl-L-aspartyl-[protein] + tRNA(Leu) + H(+)</text>
        <dbReference type="Rhea" id="RHEA:50420"/>
        <dbReference type="Rhea" id="RHEA-COMP:9613"/>
        <dbReference type="Rhea" id="RHEA-COMP:9622"/>
        <dbReference type="Rhea" id="RHEA-COMP:12669"/>
        <dbReference type="Rhea" id="RHEA-COMP:12674"/>
        <dbReference type="ChEBI" id="CHEBI:15378"/>
        <dbReference type="ChEBI" id="CHEBI:64720"/>
        <dbReference type="ChEBI" id="CHEBI:78442"/>
        <dbReference type="ChEBI" id="CHEBI:78494"/>
        <dbReference type="ChEBI" id="CHEBI:133042"/>
        <dbReference type="EC" id="2.3.2.29"/>
    </reaction>
</comment>
<proteinExistence type="inferred from homology"/>
<evidence type="ECO:0000256" key="3">
    <source>
        <dbReference type="ARBA" id="ARBA00023315"/>
    </source>
</evidence>
<evidence type="ECO:0000313" key="7">
    <source>
        <dbReference type="EMBL" id="SNB60914.1"/>
    </source>
</evidence>
<dbReference type="GO" id="GO:0005737">
    <property type="term" value="C:cytoplasm"/>
    <property type="evidence" value="ECO:0007669"/>
    <property type="project" value="UniProtKB-SubCell"/>
</dbReference>
<dbReference type="GO" id="GO:0008914">
    <property type="term" value="F:leucyl-tRNA--protein transferase activity"/>
    <property type="evidence" value="ECO:0007669"/>
    <property type="project" value="UniProtKB-UniRule"/>
</dbReference>
<comment type="subcellular location">
    <subcellularLocation>
        <location evidence="4">Cytoplasm</location>
    </subcellularLocation>
</comment>
<keyword evidence="8" id="KW-1185">Reference proteome</keyword>
<dbReference type="PIRSF" id="PIRSF037208">
    <property type="entry name" value="ATE_pro_prd"/>
    <property type="match status" value="1"/>
</dbReference>
<dbReference type="RefSeq" id="WP_088559968.1">
    <property type="nucleotide sequence ID" value="NZ_FYEH01000002.1"/>
</dbReference>
<comment type="catalytic activity">
    <reaction evidence="4">
        <text>N-terminal L-glutamyl-[protein] + L-leucyl-tRNA(Leu) = N-terminal L-leucyl-L-glutamyl-[protein] + tRNA(Leu) + H(+)</text>
        <dbReference type="Rhea" id="RHEA:50412"/>
        <dbReference type="Rhea" id="RHEA-COMP:9613"/>
        <dbReference type="Rhea" id="RHEA-COMP:9622"/>
        <dbReference type="Rhea" id="RHEA-COMP:12664"/>
        <dbReference type="Rhea" id="RHEA-COMP:12668"/>
        <dbReference type="ChEBI" id="CHEBI:15378"/>
        <dbReference type="ChEBI" id="CHEBI:64721"/>
        <dbReference type="ChEBI" id="CHEBI:78442"/>
        <dbReference type="ChEBI" id="CHEBI:78494"/>
        <dbReference type="ChEBI" id="CHEBI:133041"/>
        <dbReference type="EC" id="2.3.2.29"/>
    </reaction>
</comment>
<dbReference type="EMBL" id="FYEH01000002">
    <property type="protein sequence ID" value="SNB60914.1"/>
    <property type="molecule type" value="Genomic_DNA"/>
</dbReference>
<dbReference type="InterPro" id="IPR007471">
    <property type="entry name" value="N-end_Aminoacyl_Trfase_N"/>
</dbReference>